<keyword evidence="3 5" id="KW-0347">Helicase</keyword>
<feature type="domain" description="UvrD-like helicase ATP-binding" evidence="6">
    <location>
        <begin position="212"/>
        <end position="630"/>
    </location>
</feature>
<accession>A0ABU6DIX5</accession>
<sequence length="803" mass="91408">MSLTDQARAAEKQRVQEVTEKITVKITELEEQVGLVQSDVVEIRKHYWDEVTMDMSTAEDAVESIASMRQQSEVLSERERTHRQASKTLGKLRKLVQSPYFGRIDFIERGEREEEAVYLGIASFLDEEAGQYLIYDWRAPISSLYYDFAPGEVAFRTPNGTVEGQMVLKRQFVIRDRHIHLMFDTGVTIGDDLLKQVLSRSSDAQMKTIVATIQKEQNRIIRNDSAQMLIVQGAAGSGKTSAALQRVAYLLYKHRDKLSSDQMVLFSPNPLFNHYVSTVLPELGEENMQQTTYQAYLEHRLGEMFEVEDSFTQLEYVLTRGGLEHVSERTPVMEEAYEARLSGIYYKSSTAFLAVIEAYKKQLEQMGMLFNPIKFRDKEVLSAARLVKQFYSYDSAIRLPNRLELMKEWILGQLELFAKVEIEEAWLDEEIELLSSDEYHRAYIKLRKMEGERDSSFDDYDQERHLLARNVLKKHLKPVRSAVKQLKFVDMIGLYGQLFREGAVAAKRELIADKPRYWSEICGRTLEELAHARLPYEDATPFLYLMEAVCGFQTNSAVRHVIIDEAQDYSPFQLAYLKRLFPRCRMTALGDLSQAIYSHASAYSEIDPIAALFGPDQTEVIRLVRSYRSTREIVEFTRGIVPGGDAIEPFTRAGSKPRVIQTTDRGSLHSLLAAEAARLLDEGYASIAIITKTASEAELAHQALTPLMQVPLGRVTKHSPTFESGVLVIPSYLAKGVEFDAVLLYDGSHHQYGHENERKLFYTACTRAMHELCIFALGDPCHFITSQPQDTYVLAGSAEDVLS</sequence>
<evidence type="ECO:0000256" key="5">
    <source>
        <dbReference type="PROSITE-ProRule" id="PRU00560"/>
    </source>
</evidence>
<evidence type="ECO:0000256" key="3">
    <source>
        <dbReference type="ARBA" id="ARBA00022806"/>
    </source>
</evidence>
<evidence type="ECO:0000256" key="2">
    <source>
        <dbReference type="ARBA" id="ARBA00022801"/>
    </source>
</evidence>
<keyword evidence="8" id="KW-1185">Reference proteome</keyword>
<evidence type="ECO:0000256" key="1">
    <source>
        <dbReference type="ARBA" id="ARBA00022741"/>
    </source>
</evidence>
<dbReference type="Pfam" id="PF13538">
    <property type="entry name" value="UvrD_C_2"/>
    <property type="match status" value="1"/>
</dbReference>
<dbReference type="InterPro" id="IPR000212">
    <property type="entry name" value="DNA_helicase_UvrD/REP"/>
</dbReference>
<evidence type="ECO:0000313" key="7">
    <source>
        <dbReference type="EMBL" id="MEB4796938.1"/>
    </source>
</evidence>
<gene>
    <name evidence="7" type="primary">helD</name>
    <name evidence="7" type="ORF">P5G65_23850</name>
</gene>
<comment type="caution">
    <text evidence="7">The sequence shown here is derived from an EMBL/GenBank/DDBJ whole genome shotgun (WGS) entry which is preliminary data.</text>
</comment>
<reference evidence="7 8" key="1">
    <citation type="submission" date="2023-03" db="EMBL/GenBank/DDBJ databases">
        <title>Bacillus Genome Sequencing.</title>
        <authorList>
            <person name="Dunlap C."/>
        </authorList>
    </citation>
    <scope>NUCLEOTIDE SEQUENCE [LARGE SCALE GENOMIC DNA]</scope>
    <source>
        <strain evidence="7 8">NRS-1351</strain>
    </source>
</reference>
<feature type="binding site" evidence="5">
    <location>
        <begin position="233"/>
        <end position="240"/>
    </location>
    <ligand>
        <name>ATP</name>
        <dbReference type="ChEBI" id="CHEBI:30616"/>
    </ligand>
</feature>
<proteinExistence type="predicted"/>
<evidence type="ECO:0000256" key="4">
    <source>
        <dbReference type="ARBA" id="ARBA00022840"/>
    </source>
</evidence>
<dbReference type="Gene3D" id="3.40.50.300">
    <property type="entry name" value="P-loop containing nucleotide triphosphate hydrolases"/>
    <property type="match status" value="3"/>
</dbReference>
<protein>
    <submittedName>
        <fullName evidence="7">RNA polymerase recycling motor HelD</fullName>
    </submittedName>
</protein>
<evidence type="ECO:0000313" key="8">
    <source>
        <dbReference type="Proteomes" id="UP001355653"/>
    </source>
</evidence>
<dbReference type="PROSITE" id="PS51198">
    <property type="entry name" value="UVRD_HELICASE_ATP_BIND"/>
    <property type="match status" value="1"/>
</dbReference>
<dbReference type="InterPro" id="IPR014016">
    <property type="entry name" value="UvrD-like_ATP-bd"/>
</dbReference>
<dbReference type="PANTHER" id="PTHR11070:SF17">
    <property type="entry name" value="DNA HELICASE IV"/>
    <property type="match status" value="1"/>
</dbReference>
<organism evidence="7 8">
    <name type="scientific">Paenibacillus chondroitinus</name>
    <dbReference type="NCBI Taxonomy" id="59842"/>
    <lineage>
        <taxon>Bacteria</taxon>
        <taxon>Bacillati</taxon>
        <taxon>Bacillota</taxon>
        <taxon>Bacilli</taxon>
        <taxon>Bacillales</taxon>
        <taxon>Paenibacillaceae</taxon>
        <taxon>Paenibacillus</taxon>
    </lineage>
</organism>
<dbReference type="SUPFAM" id="SSF52540">
    <property type="entry name" value="P-loop containing nucleoside triphosphate hydrolases"/>
    <property type="match status" value="1"/>
</dbReference>
<name>A0ABU6DIX5_9BACL</name>
<dbReference type="Proteomes" id="UP001355653">
    <property type="component" value="Unassembled WGS sequence"/>
</dbReference>
<dbReference type="Pfam" id="PF00580">
    <property type="entry name" value="UvrD-helicase"/>
    <property type="match status" value="1"/>
</dbReference>
<dbReference type="NCBIfam" id="NF041464">
    <property type="entry name" value="HelD_BACSU"/>
    <property type="match status" value="1"/>
</dbReference>
<dbReference type="InterPro" id="IPR048228">
    <property type="entry name" value="HelD_bacillota"/>
</dbReference>
<keyword evidence="4 5" id="KW-0067">ATP-binding</keyword>
<dbReference type="PANTHER" id="PTHR11070">
    <property type="entry name" value="UVRD / RECB / PCRA DNA HELICASE FAMILY MEMBER"/>
    <property type="match status" value="1"/>
</dbReference>
<keyword evidence="2 5" id="KW-0378">Hydrolase</keyword>
<keyword evidence="1 5" id="KW-0547">Nucleotide-binding</keyword>
<dbReference type="RefSeq" id="WP_127455100.1">
    <property type="nucleotide sequence ID" value="NZ_JAROBY010000041.1"/>
</dbReference>
<dbReference type="InterPro" id="IPR027785">
    <property type="entry name" value="UvrD-like_helicase_C"/>
</dbReference>
<dbReference type="InterPro" id="IPR027417">
    <property type="entry name" value="P-loop_NTPase"/>
</dbReference>
<dbReference type="EMBL" id="JAROBY010000041">
    <property type="protein sequence ID" value="MEB4796938.1"/>
    <property type="molecule type" value="Genomic_DNA"/>
</dbReference>
<evidence type="ECO:0000259" key="6">
    <source>
        <dbReference type="PROSITE" id="PS51198"/>
    </source>
</evidence>